<dbReference type="PANTHER" id="PTHR47053:SF1">
    <property type="entry name" value="MUREIN DD-ENDOPEPTIDASE MEPH-RELATED"/>
    <property type="match status" value="1"/>
</dbReference>
<keyword evidence="3" id="KW-0378">Hydrolase</keyword>
<dbReference type="EMBL" id="JBHTBY010000011">
    <property type="protein sequence ID" value="MFC7321685.1"/>
    <property type="molecule type" value="Genomic_DNA"/>
</dbReference>
<dbReference type="Proteomes" id="UP001596494">
    <property type="component" value="Unassembled WGS sequence"/>
</dbReference>
<keyword evidence="5" id="KW-1133">Transmembrane helix</keyword>
<evidence type="ECO:0000256" key="4">
    <source>
        <dbReference type="ARBA" id="ARBA00022807"/>
    </source>
</evidence>
<keyword evidence="8" id="KW-1185">Reference proteome</keyword>
<feature type="domain" description="NlpC/P60" evidence="6">
    <location>
        <begin position="282"/>
        <end position="403"/>
    </location>
</feature>
<dbReference type="RefSeq" id="WP_289216600.1">
    <property type="nucleotide sequence ID" value="NZ_JAPVRC010000007.1"/>
</dbReference>
<evidence type="ECO:0000256" key="2">
    <source>
        <dbReference type="ARBA" id="ARBA00022670"/>
    </source>
</evidence>
<sequence>MKIFKKPFVFIPITIMIIVLIWQIDFSTPGPIVKEAEQHVGVAYEEGGSFPEQGFDSSGFVQYVFNEVQGFMLPRTLEQQIEQGEEIRREDIQEGDVVFFSKDGEDVSHSAIYMGDDRLIHPTASNGVEVTRFEESGYWSDNFVEARRITEPPDIAEDNDIVAGAHEYLGVPYEFGGETPEAFDCSGFIQHVFEEVSDIYLPRTTDQQWETGEEVDLEDIEPGDVLFFSDTYREGISHNGIYIGGGQFIHASRTQEVTTSYVSADYWQEKFTGVKRFSDLKISSDSPIVTEAARYIGEIPYQRGGTTREGFDTAGFVEYVFEETEGIELPRYADEQWEEGEHVDREDLIPGDIVFLEADYLNPAIYAGNEQVVHVTPEDGVTVTNIEASNYWGPKYYGAKRITSG</sequence>
<dbReference type="PANTHER" id="PTHR47053">
    <property type="entry name" value="MUREIN DD-ENDOPEPTIDASE MEPH-RELATED"/>
    <property type="match status" value="1"/>
</dbReference>
<dbReference type="InterPro" id="IPR038765">
    <property type="entry name" value="Papain-like_cys_pep_sf"/>
</dbReference>
<evidence type="ECO:0000256" key="3">
    <source>
        <dbReference type="ARBA" id="ARBA00022801"/>
    </source>
</evidence>
<keyword evidence="5" id="KW-0472">Membrane</keyword>
<evidence type="ECO:0000313" key="7">
    <source>
        <dbReference type="EMBL" id="MFC7321685.1"/>
    </source>
</evidence>
<accession>A0ABW2K6C3</accession>
<dbReference type="InterPro" id="IPR000064">
    <property type="entry name" value="NLP_P60_dom"/>
</dbReference>
<evidence type="ECO:0000256" key="5">
    <source>
        <dbReference type="SAM" id="Phobius"/>
    </source>
</evidence>
<keyword evidence="5" id="KW-0812">Transmembrane</keyword>
<comment type="caution">
    <text evidence="7">The sequence shown here is derived from an EMBL/GenBank/DDBJ whole genome shotgun (WGS) entry which is preliminary data.</text>
</comment>
<gene>
    <name evidence="7" type="ORF">ACFQMN_12435</name>
</gene>
<organism evidence="7 8">
    <name type="scientific">Halobacillus campisalis</name>
    <dbReference type="NCBI Taxonomy" id="435909"/>
    <lineage>
        <taxon>Bacteria</taxon>
        <taxon>Bacillati</taxon>
        <taxon>Bacillota</taxon>
        <taxon>Bacilli</taxon>
        <taxon>Bacillales</taxon>
        <taxon>Bacillaceae</taxon>
        <taxon>Halobacillus</taxon>
    </lineage>
</organism>
<comment type="similarity">
    <text evidence="1">Belongs to the peptidase C40 family.</text>
</comment>
<reference evidence="8" key="1">
    <citation type="journal article" date="2019" name="Int. J. Syst. Evol. Microbiol.">
        <title>The Global Catalogue of Microorganisms (GCM) 10K type strain sequencing project: providing services to taxonomists for standard genome sequencing and annotation.</title>
        <authorList>
            <consortium name="The Broad Institute Genomics Platform"/>
            <consortium name="The Broad Institute Genome Sequencing Center for Infectious Disease"/>
            <person name="Wu L."/>
            <person name="Ma J."/>
        </authorList>
    </citation>
    <scope>NUCLEOTIDE SEQUENCE [LARGE SCALE GENOMIC DNA]</scope>
    <source>
        <strain evidence="8">CCUG 73951</strain>
    </source>
</reference>
<dbReference type="PROSITE" id="PS51935">
    <property type="entry name" value="NLPC_P60"/>
    <property type="match status" value="3"/>
</dbReference>
<keyword evidence="2" id="KW-0645">Protease</keyword>
<dbReference type="SUPFAM" id="SSF54001">
    <property type="entry name" value="Cysteine proteinases"/>
    <property type="match status" value="3"/>
</dbReference>
<protein>
    <submittedName>
        <fullName evidence="7">C40 family peptidase</fullName>
    </submittedName>
</protein>
<name>A0ABW2K6C3_9BACI</name>
<proteinExistence type="inferred from homology"/>
<feature type="domain" description="NlpC/P60" evidence="6">
    <location>
        <begin position="155"/>
        <end position="278"/>
    </location>
</feature>
<feature type="transmembrane region" description="Helical" evidence="5">
    <location>
        <begin position="7"/>
        <end position="24"/>
    </location>
</feature>
<dbReference type="InterPro" id="IPR051202">
    <property type="entry name" value="Peptidase_C40"/>
</dbReference>
<keyword evidence="4" id="KW-0788">Thiol protease</keyword>
<dbReference type="Pfam" id="PF00877">
    <property type="entry name" value="NLPC_P60"/>
    <property type="match status" value="3"/>
</dbReference>
<evidence type="ECO:0000313" key="8">
    <source>
        <dbReference type="Proteomes" id="UP001596494"/>
    </source>
</evidence>
<feature type="domain" description="NlpC/P60" evidence="6">
    <location>
        <begin position="26"/>
        <end position="150"/>
    </location>
</feature>
<dbReference type="Gene3D" id="3.90.1720.10">
    <property type="entry name" value="endopeptidase domain like (from Nostoc punctiforme)"/>
    <property type="match status" value="3"/>
</dbReference>
<evidence type="ECO:0000259" key="6">
    <source>
        <dbReference type="PROSITE" id="PS51935"/>
    </source>
</evidence>
<evidence type="ECO:0000256" key="1">
    <source>
        <dbReference type="ARBA" id="ARBA00007074"/>
    </source>
</evidence>